<accession>A0ABS6TDN0</accession>
<sequence length="65" mass="7286">MITESSIVNCVIGDLFLGVKLLGLHDNQYIISIGGVKDIYDSYDEIIVKQFKILNKDRLTDDLGL</sequence>
<dbReference type="EMBL" id="JAHUZB010000003">
    <property type="protein sequence ID" value="MBV7391037.1"/>
    <property type="molecule type" value="Genomic_DNA"/>
</dbReference>
<dbReference type="Proteomes" id="UP000774130">
    <property type="component" value="Unassembled WGS sequence"/>
</dbReference>
<comment type="caution">
    <text evidence="1">The sequence shown here is derived from an EMBL/GenBank/DDBJ whole genome shotgun (WGS) entry which is preliminary data.</text>
</comment>
<proteinExistence type="predicted"/>
<protein>
    <submittedName>
        <fullName evidence="1">Uncharacterized protein</fullName>
    </submittedName>
</protein>
<reference evidence="1 2" key="1">
    <citation type="submission" date="2021-06" db="EMBL/GenBank/DDBJ databases">
        <title>Enterococcus alishanensis sp. nov., a novel lactic acid bacterium isolated from fresh coffee beans.</title>
        <authorList>
            <person name="Chen Y.-S."/>
        </authorList>
    </citation>
    <scope>NUCLEOTIDE SEQUENCE [LARGE SCALE GENOMIC DNA]</scope>
    <source>
        <strain evidence="1 2">ALS3</strain>
    </source>
</reference>
<organism evidence="1 2">
    <name type="scientific">Enterococcus alishanensis</name>
    <dbReference type="NCBI Taxonomy" id="1303817"/>
    <lineage>
        <taxon>Bacteria</taxon>
        <taxon>Bacillati</taxon>
        <taxon>Bacillota</taxon>
        <taxon>Bacilli</taxon>
        <taxon>Lactobacillales</taxon>
        <taxon>Enterococcaceae</taxon>
        <taxon>Enterococcus</taxon>
    </lineage>
</organism>
<gene>
    <name evidence="1" type="ORF">KUA55_10115</name>
</gene>
<evidence type="ECO:0000313" key="1">
    <source>
        <dbReference type="EMBL" id="MBV7391037.1"/>
    </source>
</evidence>
<evidence type="ECO:0000313" key="2">
    <source>
        <dbReference type="Proteomes" id="UP000774130"/>
    </source>
</evidence>
<dbReference type="RefSeq" id="WP_218326065.1">
    <property type="nucleotide sequence ID" value="NZ_JAHUZB010000003.1"/>
</dbReference>
<keyword evidence="2" id="KW-1185">Reference proteome</keyword>
<name>A0ABS6TDN0_9ENTE</name>